<reference evidence="3" key="2">
    <citation type="submission" date="2015-01" db="EMBL/GenBank/DDBJ databases">
        <title>Evolutionary Origins and Diversification of the Mycorrhizal Mutualists.</title>
        <authorList>
            <consortium name="DOE Joint Genome Institute"/>
            <consortium name="Mycorrhizal Genomics Consortium"/>
            <person name="Kohler A."/>
            <person name="Kuo A."/>
            <person name="Nagy L.G."/>
            <person name="Floudas D."/>
            <person name="Copeland A."/>
            <person name="Barry K.W."/>
            <person name="Cichocki N."/>
            <person name="Veneault-Fourrey C."/>
            <person name="LaButti K."/>
            <person name="Lindquist E.A."/>
            <person name="Lipzen A."/>
            <person name="Lundell T."/>
            <person name="Morin E."/>
            <person name="Murat C."/>
            <person name="Riley R."/>
            <person name="Ohm R."/>
            <person name="Sun H."/>
            <person name="Tunlid A."/>
            <person name="Henrissat B."/>
            <person name="Grigoriev I.V."/>
            <person name="Hibbett D.S."/>
            <person name="Martin F."/>
        </authorList>
    </citation>
    <scope>NUCLEOTIDE SEQUENCE [LARGE SCALE GENOMIC DNA]</scope>
    <source>
        <strain evidence="3">ATCC 200175</strain>
    </source>
</reference>
<sequence>LEPIALMTNIHQAAHARPEHVVISFGFLYFRYSKLGDDIDSAARTAVLESAERRWSRCDQEVFIAAVIINPFYRVAPFNNISLTTRAGLAALFTRLWLRFYGGDVPVELLTDLERYLDSSGDFAYMDLYKNSLLARADITRTPVDALDVWSASSHPGSEPRPLHKIARRLLSICPNSASCERLFSVFGGILTKWRNRLSTENLTHLAELKMYVHEEHVRDDAVKKRLKR</sequence>
<organism evidence="2 3">
    <name type="scientific">Paxillus involutus ATCC 200175</name>
    <dbReference type="NCBI Taxonomy" id="664439"/>
    <lineage>
        <taxon>Eukaryota</taxon>
        <taxon>Fungi</taxon>
        <taxon>Dikarya</taxon>
        <taxon>Basidiomycota</taxon>
        <taxon>Agaricomycotina</taxon>
        <taxon>Agaricomycetes</taxon>
        <taxon>Agaricomycetidae</taxon>
        <taxon>Boletales</taxon>
        <taxon>Paxilineae</taxon>
        <taxon>Paxillaceae</taxon>
        <taxon>Paxillus</taxon>
    </lineage>
</organism>
<name>A0A0C9TSI7_PAXIN</name>
<dbReference type="InterPro" id="IPR012337">
    <property type="entry name" value="RNaseH-like_sf"/>
</dbReference>
<dbReference type="OrthoDB" id="2423954at2759"/>
<dbReference type="EMBL" id="KN819416">
    <property type="protein sequence ID" value="KIJ10126.1"/>
    <property type="molecule type" value="Genomic_DNA"/>
</dbReference>
<gene>
    <name evidence="2" type="ORF">PAXINDRAFT_35266</name>
</gene>
<evidence type="ECO:0000259" key="1">
    <source>
        <dbReference type="Pfam" id="PF05699"/>
    </source>
</evidence>
<dbReference type="GO" id="GO:0046983">
    <property type="term" value="F:protein dimerization activity"/>
    <property type="evidence" value="ECO:0007669"/>
    <property type="project" value="InterPro"/>
</dbReference>
<keyword evidence="3" id="KW-1185">Reference proteome</keyword>
<dbReference type="SUPFAM" id="SSF53098">
    <property type="entry name" value="Ribonuclease H-like"/>
    <property type="match status" value="1"/>
</dbReference>
<evidence type="ECO:0000313" key="3">
    <source>
        <dbReference type="Proteomes" id="UP000053647"/>
    </source>
</evidence>
<feature type="non-terminal residue" evidence="2">
    <location>
        <position position="229"/>
    </location>
</feature>
<dbReference type="HOGENOM" id="CLU_080325_0_0_1"/>
<dbReference type="InterPro" id="IPR008906">
    <property type="entry name" value="HATC_C_dom"/>
</dbReference>
<feature type="domain" description="HAT C-terminal dimerisation" evidence="1">
    <location>
        <begin position="142"/>
        <end position="206"/>
    </location>
</feature>
<protein>
    <recommendedName>
        <fullName evidence="1">HAT C-terminal dimerisation domain-containing protein</fullName>
    </recommendedName>
</protein>
<dbReference type="AlphaFoldDB" id="A0A0C9TSI7"/>
<reference evidence="2 3" key="1">
    <citation type="submission" date="2014-06" db="EMBL/GenBank/DDBJ databases">
        <authorList>
            <consortium name="DOE Joint Genome Institute"/>
            <person name="Kuo A."/>
            <person name="Kohler A."/>
            <person name="Nagy L.G."/>
            <person name="Floudas D."/>
            <person name="Copeland A."/>
            <person name="Barry K.W."/>
            <person name="Cichocki N."/>
            <person name="Veneault-Fourrey C."/>
            <person name="LaButti K."/>
            <person name="Lindquist E.A."/>
            <person name="Lipzen A."/>
            <person name="Lundell T."/>
            <person name="Morin E."/>
            <person name="Murat C."/>
            <person name="Sun H."/>
            <person name="Tunlid A."/>
            <person name="Henrissat B."/>
            <person name="Grigoriev I.V."/>
            <person name="Hibbett D.S."/>
            <person name="Martin F."/>
            <person name="Nordberg H.P."/>
            <person name="Cantor M.N."/>
            <person name="Hua S.X."/>
        </authorList>
    </citation>
    <scope>NUCLEOTIDE SEQUENCE [LARGE SCALE GENOMIC DNA]</scope>
    <source>
        <strain evidence="2 3">ATCC 200175</strain>
    </source>
</reference>
<evidence type="ECO:0000313" key="2">
    <source>
        <dbReference type="EMBL" id="KIJ10126.1"/>
    </source>
</evidence>
<accession>A0A0C9TSI7</accession>
<dbReference type="Pfam" id="PF05699">
    <property type="entry name" value="Dimer_Tnp_hAT"/>
    <property type="match status" value="1"/>
</dbReference>
<feature type="non-terminal residue" evidence="2">
    <location>
        <position position="1"/>
    </location>
</feature>
<dbReference type="Proteomes" id="UP000053647">
    <property type="component" value="Unassembled WGS sequence"/>
</dbReference>
<proteinExistence type="predicted"/>